<sequence length="537" mass="60458">MSLKQEIETWVLAIEHYDRQEYDDALRVFDLIADTSKICFNCGVIYATLGEHEKAVECYQRAVGLDQYLAIAYFQEGVSNFLLGDFEEALANFNDTLLYLRGNTSIDYEQLGLKFRLYSCEVLFNRGLCYIYLQQMGPGIQDLEYAAKEKVTPDHGVINDAIRERAEGYTVFSIPVGILYRPNEAKVKNLKTKDYLGKARLIAASDNSGAPSVTAADIRRTQSALDNRAPPESLYAASKLVQRNITRSRQHSEPPLNRHLFPPTPPPDADKSSVSSSSGNGMNGCRPGSSRATRPPRLNLDQPGAHSNGRSADTTPEKPRIGATRTVSEPRGPPRLQQRTSQEEFTVYRQGGHRRGASDTGFPPPPKMYGEDAYNGYSRPAVVVNGGRRGMPLQRERYIDEEEEYTSGGCDENGEGDGDFEIIGTRRRTRSPNRGSRRANSRRPEVRRFRVKVHAVEDTRYIIIGPTNSFSEFEGKIRDKFGFRCLLKIRMQDEGDMITMVDQEDLDLLFSSSREAAIREGSEMGKMEIWVEERSMI</sequence>
<dbReference type="SUPFAM" id="SSF48452">
    <property type="entry name" value="TPR-like"/>
    <property type="match status" value="1"/>
</dbReference>
<feature type="compositionally biased region" description="Basic residues" evidence="8">
    <location>
        <begin position="425"/>
        <end position="441"/>
    </location>
</feature>
<evidence type="ECO:0000256" key="6">
    <source>
        <dbReference type="ARBA" id="ARBA00022803"/>
    </source>
</evidence>
<keyword evidence="3" id="KW-0728">SH3 domain</keyword>
<feature type="region of interest" description="Disordered" evidence="8">
    <location>
        <begin position="247"/>
        <end position="373"/>
    </location>
</feature>
<dbReference type="Gene3D" id="1.25.40.10">
    <property type="entry name" value="Tetratricopeptide repeat domain"/>
    <property type="match status" value="1"/>
</dbReference>
<comment type="similarity">
    <text evidence="2">Belongs to the NCF2/NOXA1 family.</text>
</comment>
<organism evidence="10 11">
    <name type="scientific">Aspergillus leporis</name>
    <dbReference type="NCBI Taxonomy" id="41062"/>
    <lineage>
        <taxon>Eukaryota</taxon>
        <taxon>Fungi</taxon>
        <taxon>Dikarya</taxon>
        <taxon>Ascomycota</taxon>
        <taxon>Pezizomycotina</taxon>
        <taxon>Eurotiomycetes</taxon>
        <taxon>Eurotiomycetidae</taxon>
        <taxon>Eurotiales</taxon>
        <taxon>Aspergillaceae</taxon>
        <taxon>Aspergillus</taxon>
        <taxon>Aspergillus subgen. Circumdati</taxon>
    </lineage>
</organism>
<dbReference type="SMART" id="SM00028">
    <property type="entry name" value="TPR"/>
    <property type="match status" value="3"/>
</dbReference>
<gene>
    <name evidence="10" type="ORF">BDV29DRAFT_83739</name>
</gene>
<dbReference type="InterPro" id="IPR019734">
    <property type="entry name" value="TPR_rpt"/>
</dbReference>
<feature type="domain" description="PB1" evidence="9">
    <location>
        <begin position="448"/>
        <end position="534"/>
    </location>
</feature>
<reference evidence="10 11" key="1">
    <citation type="submission" date="2019-04" db="EMBL/GenBank/DDBJ databases">
        <title>Friends and foes A comparative genomics study of 23 Aspergillus species from section Flavi.</title>
        <authorList>
            <consortium name="DOE Joint Genome Institute"/>
            <person name="Kjaerbolling I."/>
            <person name="Vesth T."/>
            <person name="Frisvad J.C."/>
            <person name="Nybo J.L."/>
            <person name="Theobald S."/>
            <person name="Kildgaard S."/>
            <person name="Isbrandt T."/>
            <person name="Kuo A."/>
            <person name="Sato A."/>
            <person name="Lyhne E.K."/>
            <person name="Kogle M.E."/>
            <person name="Wiebenga A."/>
            <person name="Kun R.S."/>
            <person name="Lubbers R.J."/>
            <person name="Makela M.R."/>
            <person name="Barry K."/>
            <person name="Chovatia M."/>
            <person name="Clum A."/>
            <person name="Daum C."/>
            <person name="Haridas S."/>
            <person name="He G."/>
            <person name="LaButti K."/>
            <person name="Lipzen A."/>
            <person name="Mondo S."/>
            <person name="Riley R."/>
            <person name="Salamov A."/>
            <person name="Simmons B.A."/>
            <person name="Magnuson J.K."/>
            <person name="Henrissat B."/>
            <person name="Mortensen U.H."/>
            <person name="Larsen T.O."/>
            <person name="Devries R.P."/>
            <person name="Grigoriev I.V."/>
            <person name="Machida M."/>
            <person name="Baker S.E."/>
            <person name="Andersen M.R."/>
        </authorList>
    </citation>
    <scope>NUCLEOTIDE SEQUENCE [LARGE SCALE GENOMIC DNA]</scope>
    <source>
        <strain evidence="10 11">CBS 151.66</strain>
    </source>
</reference>
<dbReference type="OrthoDB" id="9450131at2759"/>
<protein>
    <recommendedName>
        <fullName evidence="9">PB1 domain-containing protein</fullName>
    </recommendedName>
</protein>
<dbReference type="PROSITE" id="PS50005">
    <property type="entry name" value="TPR"/>
    <property type="match status" value="1"/>
</dbReference>
<dbReference type="PANTHER" id="PTHR15175:SF0">
    <property type="entry name" value="SH3 DOMAIN-CONTAINING PROTEIN C23A1.17"/>
    <property type="match status" value="1"/>
</dbReference>
<evidence type="ECO:0000256" key="8">
    <source>
        <dbReference type="SAM" id="MobiDB-lite"/>
    </source>
</evidence>
<feature type="region of interest" description="Disordered" evidence="8">
    <location>
        <begin position="403"/>
        <end position="444"/>
    </location>
</feature>
<dbReference type="InterPro" id="IPR034892">
    <property type="entry name" value="PB1_NoxR"/>
</dbReference>
<evidence type="ECO:0000256" key="4">
    <source>
        <dbReference type="ARBA" id="ARBA00022490"/>
    </source>
</evidence>
<dbReference type="InterPro" id="IPR011990">
    <property type="entry name" value="TPR-like_helical_dom_sf"/>
</dbReference>
<keyword evidence="6 7" id="KW-0802">TPR repeat</keyword>
<evidence type="ECO:0000256" key="7">
    <source>
        <dbReference type="PROSITE-ProRule" id="PRU00339"/>
    </source>
</evidence>
<dbReference type="SUPFAM" id="SSF54277">
    <property type="entry name" value="CAD &amp; PB1 domains"/>
    <property type="match status" value="1"/>
</dbReference>
<evidence type="ECO:0000256" key="2">
    <source>
        <dbReference type="ARBA" id="ARBA00008051"/>
    </source>
</evidence>
<accession>A0A5N5WHP3</accession>
<proteinExistence type="inferred from homology"/>
<keyword evidence="4" id="KW-0963">Cytoplasm</keyword>
<dbReference type="CDD" id="cd06408">
    <property type="entry name" value="PB1_NoxR"/>
    <property type="match status" value="1"/>
</dbReference>
<feature type="repeat" description="TPR" evidence="7">
    <location>
        <begin position="36"/>
        <end position="69"/>
    </location>
</feature>
<evidence type="ECO:0000256" key="1">
    <source>
        <dbReference type="ARBA" id="ARBA00004496"/>
    </source>
</evidence>
<evidence type="ECO:0000256" key="5">
    <source>
        <dbReference type="ARBA" id="ARBA00022737"/>
    </source>
</evidence>
<comment type="subcellular location">
    <subcellularLocation>
        <location evidence="1">Cytoplasm</location>
    </subcellularLocation>
</comment>
<evidence type="ECO:0000313" key="11">
    <source>
        <dbReference type="Proteomes" id="UP000326565"/>
    </source>
</evidence>
<dbReference type="FunFam" id="1.25.40.10:FF:000017">
    <property type="entry name" value="NADPH oxidase regulator NoxR"/>
    <property type="match status" value="1"/>
</dbReference>
<dbReference type="AlphaFoldDB" id="A0A5N5WHP3"/>
<evidence type="ECO:0000256" key="3">
    <source>
        <dbReference type="ARBA" id="ARBA00022443"/>
    </source>
</evidence>
<dbReference type="PANTHER" id="PTHR15175">
    <property type="entry name" value="NEUTROPHIL CYTOSOLIC FACTOR 2, NEUTROPHIL NADPH OXIDASE FACTOR 2"/>
    <property type="match status" value="1"/>
</dbReference>
<keyword evidence="5" id="KW-0677">Repeat</keyword>
<dbReference type="PROSITE" id="PS51745">
    <property type="entry name" value="PB1"/>
    <property type="match status" value="1"/>
</dbReference>
<evidence type="ECO:0000259" key="9">
    <source>
        <dbReference type="PROSITE" id="PS51745"/>
    </source>
</evidence>
<dbReference type="Gene3D" id="3.10.20.90">
    <property type="entry name" value="Phosphatidylinositol 3-kinase Catalytic Subunit, Chain A, domain 1"/>
    <property type="match status" value="1"/>
</dbReference>
<dbReference type="GO" id="GO:0005737">
    <property type="term" value="C:cytoplasm"/>
    <property type="evidence" value="ECO:0007669"/>
    <property type="project" value="UniProtKB-SubCell"/>
</dbReference>
<evidence type="ECO:0000313" key="10">
    <source>
        <dbReference type="EMBL" id="KAB8067749.1"/>
    </source>
</evidence>
<dbReference type="Proteomes" id="UP000326565">
    <property type="component" value="Unassembled WGS sequence"/>
</dbReference>
<name>A0A5N5WHP3_9EURO</name>
<dbReference type="Pfam" id="PF00515">
    <property type="entry name" value="TPR_1"/>
    <property type="match status" value="1"/>
</dbReference>
<dbReference type="InterPro" id="IPR053793">
    <property type="entry name" value="PB1-like"/>
</dbReference>
<keyword evidence="11" id="KW-1185">Reference proteome</keyword>
<dbReference type="InterPro" id="IPR051864">
    <property type="entry name" value="NCF2_NOXA1"/>
</dbReference>
<dbReference type="EMBL" id="ML732450">
    <property type="protein sequence ID" value="KAB8067749.1"/>
    <property type="molecule type" value="Genomic_DNA"/>
</dbReference>